<organism evidence="2 3">
    <name type="scientific">Ottowia flava</name>
    <dbReference type="NCBI Taxonomy" id="2675430"/>
    <lineage>
        <taxon>Bacteria</taxon>
        <taxon>Pseudomonadati</taxon>
        <taxon>Pseudomonadota</taxon>
        <taxon>Betaproteobacteria</taxon>
        <taxon>Burkholderiales</taxon>
        <taxon>Comamonadaceae</taxon>
        <taxon>Ottowia</taxon>
    </lineage>
</organism>
<dbReference type="EMBL" id="JBHUEJ010000015">
    <property type="protein sequence ID" value="MFD1710213.1"/>
    <property type="molecule type" value="Genomic_DNA"/>
</dbReference>
<dbReference type="InterPro" id="IPR000120">
    <property type="entry name" value="Amidase"/>
</dbReference>
<dbReference type="SUPFAM" id="SSF75304">
    <property type="entry name" value="Amidase signature (AS) enzymes"/>
    <property type="match status" value="1"/>
</dbReference>
<protein>
    <submittedName>
        <fullName evidence="2">Amidase</fullName>
    </submittedName>
</protein>
<evidence type="ECO:0000259" key="1">
    <source>
        <dbReference type="Pfam" id="PF01425"/>
    </source>
</evidence>
<proteinExistence type="predicted"/>
<gene>
    <name evidence="2" type="ORF">ACFSF0_06325</name>
</gene>
<sequence>MNAAAPASPSAAPDAPDAITALDATALSEAIHARQLSCREVMQAYLARIHRLNPTYNALVSLRPDDALLAEADACDAELARGQSRGWMHGLPQAIKDLANVAGLPTTLGSPLMKDFVAQEDGLMAARMKAAGCIVIGKSNTPEFGLGSHTFNEVFGATRNAYSPSKTAGGSSGGAAVALALRLLPVADGSDFMGSLRNPAAWANGFGLRPSQGRVPMVPALDVWVSQLGTEGPMGRSVRDVAKLLETQAGWSQSAPLSIAGRADSSRAGDALDVKAQRIGWLGNLNGYLPMEDGILARCEDGLQRLQHQGCAVEPATLGMAPERVWMAWLVWRRVLVASRVAPFLLKAGNRTLIKPEALWEHDQAQGCSAAEFLSASVTRTQFYQSMLALFEQYDFLALPTTQVWPFDVTERWPQSIAGRPMDTYHRWMEVVIYATFAGLPCISVPVGFSPDGLPMGMQLIGPPQDDAGVLRLAAAYEAVIGDWLGRLPGVG</sequence>
<dbReference type="PANTHER" id="PTHR11895:SF76">
    <property type="entry name" value="INDOLEACETAMIDE HYDROLASE"/>
    <property type="match status" value="1"/>
</dbReference>
<dbReference type="Proteomes" id="UP001597304">
    <property type="component" value="Unassembled WGS sequence"/>
</dbReference>
<accession>A0ABW4KSH9</accession>
<dbReference type="InterPro" id="IPR036928">
    <property type="entry name" value="AS_sf"/>
</dbReference>
<dbReference type="RefSeq" id="WP_255507606.1">
    <property type="nucleotide sequence ID" value="NZ_JBHUEJ010000015.1"/>
</dbReference>
<keyword evidence="3" id="KW-1185">Reference proteome</keyword>
<reference evidence="3" key="1">
    <citation type="journal article" date="2019" name="Int. J. Syst. Evol. Microbiol.">
        <title>The Global Catalogue of Microorganisms (GCM) 10K type strain sequencing project: providing services to taxonomists for standard genome sequencing and annotation.</title>
        <authorList>
            <consortium name="The Broad Institute Genomics Platform"/>
            <consortium name="The Broad Institute Genome Sequencing Center for Infectious Disease"/>
            <person name="Wu L."/>
            <person name="Ma J."/>
        </authorList>
    </citation>
    <scope>NUCLEOTIDE SEQUENCE [LARGE SCALE GENOMIC DNA]</scope>
    <source>
        <strain evidence="3">LMG 29247</strain>
    </source>
</reference>
<dbReference type="NCBIfam" id="NF005686">
    <property type="entry name" value="PRK07486.1"/>
    <property type="match status" value="1"/>
</dbReference>
<dbReference type="Gene3D" id="3.90.1300.10">
    <property type="entry name" value="Amidase signature (AS) domain"/>
    <property type="match status" value="1"/>
</dbReference>
<evidence type="ECO:0000313" key="2">
    <source>
        <dbReference type="EMBL" id="MFD1710213.1"/>
    </source>
</evidence>
<comment type="caution">
    <text evidence="2">The sequence shown here is derived from an EMBL/GenBank/DDBJ whole genome shotgun (WGS) entry which is preliminary data.</text>
</comment>
<feature type="domain" description="Amidase" evidence="1">
    <location>
        <begin position="40"/>
        <end position="471"/>
    </location>
</feature>
<dbReference type="InterPro" id="IPR023631">
    <property type="entry name" value="Amidase_dom"/>
</dbReference>
<dbReference type="Pfam" id="PF01425">
    <property type="entry name" value="Amidase"/>
    <property type="match status" value="1"/>
</dbReference>
<dbReference type="PANTHER" id="PTHR11895">
    <property type="entry name" value="TRANSAMIDASE"/>
    <property type="match status" value="1"/>
</dbReference>
<evidence type="ECO:0000313" key="3">
    <source>
        <dbReference type="Proteomes" id="UP001597304"/>
    </source>
</evidence>
<name>A0ABW4KSH9_9BURK</name>